<sequence>MMLFGMMNWTFTWLKPDGPLSYEGYAEMVIDMLENGLGGLGGLGGPDGKKG</sequence>
<dbReference type="Gene3D" id="1.10.357.10">
    <property type="entry name" value="Tetracycline Repressor, domain 2"/>
    <property type="match status" value="1"/>
</dbReference>
<dbReference type="Pfam" id="PF17932">
    <property type="entry name" value="TetR_C_24"/>
    <property type="match status" value="1"/>
</dbReference>
<proteinExistence type="predicted"/>
<reference evidence="2" key="1">
    <citation type="submission" date="2021-08" db="EMBL/GenBank/DDBJ databases">
        <authorList>
            <person name="Niu Y."/>
        </authorList>
    </citation>
    <scope>NUCLEOTIDE SEQUENCE</scope>
</reference>
<dbReference type="SUPFAM" id="SSF48498">
    <property type="entry name" value="Tetracyclin repressor-like, C-terminal domain"/>
    <property type="match status" value="1"/>
</dbReference>
<dbReference type="InterPro" id="IPR036271">
    <property type="entry name" value="Tet_transcr_reg_TetR-rel_C_sf"/>
</dbReference>
<protein>
    <recommendedName>
        <fullName evidence="1">HTH-type transcriptional repressor KstR2 C-terminal domain-containing protein</fullName>
    </recommendedName>
</protein>
<evidence type="ECO:0000313" key="2">
    <source>
        <dbReference type="EMBL" id="UCW44497.1"/>
    </source>
</evidence>
<dbReference type="EMBL" id="MZ727505">
    <property type="protein sequence ID" value="UCW44497.1"/>
    <property type="molecule type" value="Genomic_DNA"/>
</dbReference>
<name>A0A8K1JZH8_9VIRU</name>
<accession>A0A8K1JZH8</accession>
<organism evidence="2">
    <name type="scientific">Pseudomonas phage PPAT</name>
    <dbReference type="NCBI Taxonomy" id="2871158"/>
    <lineage>
        <taxon>Viruses</taxon>
    </lineage>
</organism>
<dbReference type="InterPro" id="IPR041490">
    <property type="entry name" value="KstR2_TetR_C"/>
</dbReference>
<feature type="domain" description="HTH-type transcriptional repressor KstR2 C-terminal" evidence="1">
    <location>
        <begin position="1"/>
        <end position="37"/>
    </location>
</feature>
<evidence type="ECO:0000259" key="1">
    <source>
        <dbReference type="Pfam" id="PF17932"/>
    </source>
</evidence>